<dbReference type="SUPFAM" id="SSF52833">
    <property type="entry name" value="Thioredoxin-like"/>
    <property type="match status" value="1"/>
</dbReference>
<sequence>MNWVKNVWTPSGTSLTSNAITAQENVACYPDDIPFEDGPCNDCDNPCTTHKQTLDKVPSNWPPKLEESEGSLAAMLDSIGKSAGQRLGYRVLMTAVEVPVPSSGSAEPLLRKDEVLILPDLVAVGPVTTTDDSHGRGLEEYLVTGEAPAWMSVRSVSAWKNVNINSSRNPGSAEALSSAENEADNSGGLTACILVCAHKLRDKRCGVAGPMLIESLQHTCLNKGLQEKVVVLACSHIGGHKFAGNIIVYSDLGGHWYGRVKPCHSDAIIDTHVVGGKVFKELWRGRMDV</sequence>
<accession>A0A250X017</accession>
<dbReference type="Pfam" id="PF06999">
    <property type="entry name" value="Suc_Fer-like"/>
    <property type="match status" value="1"/>
</dbReference>
<proteinExistence type="predicted"/>
<dbReference type="OrthoDB" id="10253744at2759"/>
<name>A0A250X017_9CHLO</name>
<keyword evidence="2" id="KW-1185">Reference proteome</keyword>
<dbReference type="InterPro" id="IPR009737">
    <property type="entry name" value="Aim32/Apd1-like"/>
</dbReference>
<dbReference type="Gene3D" id="3.40.30.10">
    <property type="entry name" value="Glutaredoxin"/>
    <property type="match status" value="1"/>
</dbReference>
<dbReference type="Proteomes" id="UP000232323">
    <property type="component" value="Unassembled WGS sequence"/>
</dbReference>
<dbReference type="EMBL" id="BEGY01000016">
    <property type="protein sequence ID" value="GAX76232.1"/>
    <property type="molecule type" value="Genomic_DNA"/>
</dbReference>
<reference evidence="1 2" key="1">
    <citation type="submission" date="2017-08" db="EMBL/GenBank/DDBJ databases">
        <title>Acidophilic green algal genome provides insights into adaptation to an acidic environment.</title>
        <authorList>
            <person name="Hirooka S."/>
            <person name="Hirose Y."/>
            <person name="Kanesaki Y."/>
            <person name="Higuchi S."/>
            <person name="Fujiwara T."/>
            <person name="Onuma R."/>
            <person name="Era A."/>
            <person name="Ohbayashi R."/>
            <person name="Uzuka A."/>
            <person name="Nozaki H."/>
            <person name="Yoshikawa H."/>
            <person name="Miyagishima S.Y."/>
        </authorList>
    </citation>
    <scope>NUCLEOTIDE SEQUENCE [LARGE SCALE GENOMIC DNA]</scope>
    <source>
        <strain evidence="1 2">NIES-2499</strain>
    </source>
</reference>
<dbReference type="PANTHER" id="PTHR31902:SF14">
    <property type="entry name" value="ACTIN PATCHES DISTAL PROTEIN 1"/>
    <property type="match status" value="1"/>
</dbReference>
<dbReference type="PANTHER" id="PTHR31902">
    <property type="entry name" value="ACTIN PATCHES DISTAL PROTEIN 1"/>
    <property type="match status" value="1"/>
</dbReference>
<dbReference type="CDD" id="cd03062">
    <property type="entry name" value="TRX_Fd_Sucrase"/>
    <property type="match status" value="1"/>
</dbReference>
<protein>
    <submittedName>
        <fullName evidence="1">Uncharacterized protein</fullName>
    </submittedName>
</protein>
<dbReference type="AlphaFoldDB" id="A0A250X017"/>
<evidence type="ECO:0000313" key="1">
    <source>
        <dbReference type="EMBL" id="GAX76232.1"/>
    </source>
</evidence>
<evidence type="ECO:0000313" key="2">
    <source>
        <dbReference type="Proteomes" id="UP000232323"/>
    </source>
</evidence>
<comment type="caution">
    <text evidence="1">The sequence shown here is derived from an EMBL/GenBank/DDBJ whole genome shotgun (WGS) entry which is preliminary data.</text>
</comment>
<dbReference type="InterPro" id="IPR036249">
    <property type="entry name" value="Thioredoxin-like_sf"/>
</dbReference>
<organism evidence="1 2">
    <name type="scientific">Chlamydomonas eustigma</name>
    <dbReference type="NCBI Taxonomy" id="1157962"/>
    <lineage>
        <taxon>Eukaryota</taxon>
        <taxon>Viridiplantae</taxon>
        <taxon>Chlorophyta</taxon>
        <taxon>core chlorophytes</taxon>
        <taxon>Chlorophyceae</taxon>
        <taxon>CS clade</taxon>
        <taxon>Chlamydomonadales</taxon>
        <taxon>Chlamydomonadaceae</taxon>
        <taxon>Chlamydomonas</taxon>
    </lineage>
</organism>
<dbReference type="STRING" id="1157962.A0A250X017"/>
<gene>
    <name evidence="1" type="ORF">CEUSTIGMA_g3676.t1</name>
</gene>